<keyword evidence="5 11" id="KW-1133">Transmembrane helix</keyword>
<evidence type="ECO:0000256" key="5">
    <source>
        <dbReference type="ARBA" id="ARBA00022989"/>
    </source>
</evidence>
<dbReference type="GO" id="GO:0005789">
    <property type="term" value="C:endoplasmic reticulum membrane"/>
    <property type="evidence" value="ECO:0007669"/>
    <property type="project" value="UniProtKB-SubCell"/>
</dbReference>
<evidence type="ECO:0000256" key="11">
    <source>
        <dbReference type="HAMAP-Rule" id="MF_03199"/>
    </source>
</evidence>
<reference evidence="15" key="1">
    <citation type="submission" date="2021-01" db="EMBL/GenBank/DDBJ databases">
        <title>Chromosome-level genome assembly of a human fungal pathogen reveals clustering of transcriptionally co-regulated genes.</title>
        <authorList>
            <person name="Voorhies M."/>
            <person name="Cohen S."/>
            <person name="Shea T.P."/>
            <person name="Petrus S."/>
            <person name="Munoz J.F."/>
            <person name="Poplawski S."/>
            <person name="Goldman W.E."/>
            <person name="Michael T."/>
            <person name="Cuomo C.A."/>
            <person name="Sil A."/>
            <person name="Beyhan S."/>
        </authorList>
    </citation>
    <scope>NUCLEOTIDE SEQUENCE</scope>
    <source>
        <strain evidence="15">H88</strain>
    </source>
</reference>
<sequence>MMVSFNISCLAIPAVSFLVAFLAYSSQYIFLYLEPSPPSKDQLIKFNALVACLWICYYRACTTDPGQVPAGWQPPVAKNALDTRGAARNNTQYSSYRQRWCQRCDSFKPPRAHHCKTCQRCIPKMDHHCPWTENCISHFTLPHFIRFLFYAVGSMTYLEYLLYPRVVVIWNNRHLPSYLGPSLPQLVHLLLLVVLNSMVLFALIILLARTLWCLGGNTTTIEVWEIERHKTLLRRARMFGGHLEGPGGVRVRIQKQEFPYDIGIWRNLKSGMGGSANIIGWFWPFASTPRQGSGLEFEVNGFEESTLSWPPPDPDRMYKPMPRNNYGSGFIHEQNYISQSQEVEAFKLRQREDFRRQQAASEVQRRRPFHKRYMQNVGMTDFPDLSESESGENSDSGEEGWRDSEGDRLRDFGVDEEVEFYDEDDIPLAELLRRRKSHTRASM</sequence>
<evidence type="ECO:0000256" key="8">
    <source>
        <dbReference type="ARBA" id="ARBA00023288"/>
    </source>
</evidence>
<evidence type="ECO:0000256" key="10">
    <source>
        <dbReference type="ARBA" id="ARBA00048048"/>
    </source>
</evidence>
<feature type="compositionally biased region" description="Basic and acidic residues" evidence="13">
    <location>
        <begin position="399"/>
        <end position="408"/>
    </location>
</feature>
<feature type="transmembrane region" description="Helical" evidence="11 12">
    <location>
        <begin position="147"/>
        <end position="166"/>
    </location>
</feature>
<organism evidence="15 16">
    <name type="scientific">Ajellomyces capsulatus (strain H88)</name>
    <name type="common">Darling's disease fungus</name>
    <name type="synonym">Histoplasma capsulatum</name>
    <dbReference type="NCBI Taxonomy" id="544711"/>
    <lineage>
        <taxon>Eukaryota</taxon>
        <taxon>Fungi</taxon>
        <taxon>Dikarya</taxon>
        <taxon>Ascomycota</taxon>
        <taxon>Pezizomycotina</taxon>
        <taxon>Eurotiomycetes</taxon>
        <taxon>Eurotiomycetidae</taxon>
        <taxon>Onygenales</taxon>
        <taxon>Ajellomycetaceae</taxon>
        <taxon>Histoplasma</taxon>
    </lineage>
</organism>
<comment type="caution">
    <text evidence="11">Lacks conserved residue(s) required for the propagation of feature annotation.</text>
</comment>
<evidence type="ECO:0000256" key="9">
    <source>
        <dbReference type="ARBA" id="ARBA00023315"/>
    </source>
</evidence>
<evidence type="ECO:0000256" key="12">
    <source>
        <dbReference type="RuleBase" id="RU079119"/>
    </source>
</evidence>
<dbReference type="Pfam" id="PF01529">
    <property type="entry name" value="DHHC"/>
    <property type="match status" value="1"/>
</dbReference>
<dbReference type="InterPro" id="IPR033682">
    <property type="entry name" value="PFA4"/>
</dbReference>
<evidence type="ECO:0000259" key="14">
    <source>
        <dbReference type="Pfam" id="PF01529"/>
    </source>
</evidence>
<feature type="compositionally biased region" description="Acidic residues" evidence="13">
    <location>
        <begin position="384"/>
        <end position="398"/>
    </location>
</feature>
<evidence type="ECO:0000256" key="7">
    <source>
        <dbReference type="ARBA" id="ARBA00023139"/>
    </source>
</evidence>
<dbReference type="VEuPathDB" id="FungiDB:I7I53_08108"/>
<dbReference type="PANTHER" id="PTHR12246">
    <property type="entry name" value="PALMITOYLTRANSFERASE ZDHHC16"/>
    <property type="match status" value="1"/>
</dbReference>
<name>A0A8A1LEI2_AJEC8</name>
<proteinExistence type="inferred from homology"/>
<protein>
    <recommendedName>
        <fullName evidence="11">Palmitoyltransferase PFA4</fullName>
        <ecNumber evidence="11">2.3.1.225</ecNumber>
    </recommendedName>
    <alternativeName>
        <fullName evidence="11">Protein S-acyltransferase</fullName>
        <shortName evidence="11">PAT</shortName>
    </alternativeName>
    <alternativeName>
        <fullName evidence="11">Protein fatty acyltransferase 4</fullName>
    </alternativeName>
</protein>
<dbReference type="InterPro" id="IPR039859">
    <property type="entry name" value="PFA4/ZDH16/20/ERF2-like"/>
</dbReference>
<evidence type="ECO:0000313" key="16">
    <source>
        <dbReference type="Proteomes" id="UP000663419"/>
    </source>
</evidence>
<evidence type="ECO:0000256" key="13">
    <source>
        <dbReference type="SAM" id="MobiDB-lite"/>
    </source>
</evidence>
<keyword evidence="8 11" id="KW-0449">Lipoprotein</keyword>
<keyword evidence="9 11" id="KW-0012">Acyltransferase</keyword>
<keyword evidence="2 11" id="KW-0808">Transferase</keyword>
<feature type="active site" description="S-palmitoyl cysteine intermediate" evidence="11">
    <location>
        <position position="129"/>
    </location>
</feature>
<keyword evidence="6 11" id="KW-0472">Membrane</keyword>
<evidence type="ECO:0000256" key="2">
    <source>
        <dbReference type="ARBA" id="ARBA00022679"/>
    </source>
</evidence>
<evidence type="ECO:0000256" key="3">
    <source>
        <dbReference type="ARBA" id="ARBA00022692"/>
    </source>
</evidence>
<evidence type="ECO:0000256" key="1">
    <source>
        <dbReference type="ARBA" id="ARBA00004141"/>
    </source>
</evidence>
<dbReference type="AlphaFoldDB" id="A0A8A1LEI2"/>
<evidence type="ECO:0000256" key="4">
    <source>
        <dbReference type="ARBA" id="ARBA00022824"/>
    </source>
</evidence>
<dbReference type="HAMAP" id="MF_03199">
    <property type="entry name" value="DHHC_PAT_PFA4"/>
    <property type="match status" value="1"/>
</dbReference>
<evidence type="ECO:0000256" key="6">
    <source>
        <dbReference type="ARBA" id="ARBA00023136"/>
    </source>
</evidence>
<dbReference type="GO" id="GO:0019706">
    <property type="term" value="F:protein-cysteine S-palmitoyltransferase activity"/>
    <property type="evidence" value="ECO:0007669"/>
    <property type="project" value="UniProtKB-UniRule"/>
</dbReference>
<keyword evidence="4 11" id="KW-0256">Endoplasmic reticulum</keyword>
<comment type="similarity">
    <text evidence="11">Belongs to the DHHC palmitoyltransferase family. PFA4 subfamily.</text>
</comment>
<evidence type="ECO:0000313" key="15">
    <source>
        <dbReference type="EMBL" id="QSS52469.1"/>
    </source>
</evidence>
<comment type="subcellular location">
    <subcellularLocation>
        <location evidence="11">Endoplasmic reticulum membrane</location>
        <topology evidence="11">Multi-pass membrane protein</topology>
    </subcellularLocation>
    <subcellularLocation>
        <location evidence="1">Membrane</location>
        <topology evidence="1">Multi-pass membrane protein</topology>
    </subcellularLocation>
</comment>
<comment type="domain">
    <text evidence="11 12">The DHHC domain is required for palmitoyltransferase activity.</text>
</comment>
<keyword evidence="3 11" id="KW-0812">Transmembrane</keyword>
<keyword evidence="7 11" id="KW-0564">Palmitate</keyword>
<feature type="domain" description="Palmitoyltransferase DHHC" evidence="14">
    <location>
        <begin position="96"/>
        <end position="225"/>
    </location>
</feature>
<dbReference type="EC" id="2.3.1.225" evidence="11"/>
<dbReference type="PROSITE" id="PS50216">
    <property type="entry name" value="DHHC"/>
    <property type="match status" value="1"/>
</dbReference>
<feature type="transmembrane region" description="Helical" evidence="11 12">
    <location>
        <begin position="186"/>
        <end position="208"/>
    </location>
</feature>
<feature type="region of interest" description="Disordered" evidence="13">
    <location>
        <begin position="376"/>
        <end position="408"/>
    </location>
</feature>
<dbReference type="EMBL" id="CP069103">
    <property type="protein sequence ID" value="QSS52469.1"/>
    <property type="molecule type" value="Genomic_DNA"/>
</dbReference>
<comment type="function">
    <text evidence="11">Mediates the reversible addition of palmitate to target proteins, thereby regulating their membrane association and biological function.</text>
</comment>
<dbReference type="Proteomes" id="UP000663419">
    <property type="component" value="Chromosome 2"/>
</dbReference>
<dbReference type="InterPro" id="IPR001594">
    <property type="entry name" value="Palmitoyltrfase_DHHC"/>
</dbReference>
<gene>
    <name evidence="11 15" type="primary">PFA4</name>
    <name evidence="15" type="ORF">I7I53_08108</name>
</gene>
<comment type="catalytic activity">
    <reaction evidence="10 11 12">
        <text>L-cysteinyl-[protein] + hexadecanoyl-CoA = S-hexadecanoyl-L-cysteinyl-[protein] + CoA</text>
        <dbReference type="Rhea" id="RHEA:36683"/>
        <dbReference type="Rhea" id="RHEA-COMP:10131"/>
        <dbReference type="Rhea" id="RHEA-COMP:11032"/>
        <dbReference type="ChEBI" id="CHEBI:29950"/>
        <dbReference type="ChEBI" id="CHEBI:57287"/>
        <dbReference type="ChEBI" id="CHEBI:57379"/>
        <dbReference type="ChEBI" id="CHEBI:74151"/>
        <dbReference type="EC" id="2.3.1.225"/>
    </reaction>
</comment>
<accession>A0A8A1LEI2</accession>